<dbReference type="AlphaFoldDB" id="A0A239PTN9"/>
<dbReference type="PANTHER" id="PTHR10443">
    <property type="entry name" value="MICROSOMAL DIPEPTIDASE"/>
    <property type="match status" value="1"/>
</dbReference>
<accession>A0A239PTN9</accession>
<dbReference type="PANTHER" id="PTHR10443:SF12">
    <property type="entry name" value="DIPEPTIDASE"/>
    <property type="match status" value="1"/>
</dbReference>
<dbReference type="InterPro" id="IPR032466">
    <property type="entry name" value="Metal_Hydrolase"/>
</dbReference>
<reference evidence="1 2" key="1">
    <citation type="submission" date="2017-07" db="EMBL/GenBank/DDBJ databases">
        <authorList>
            <person name="Sun Z.S."/>
            <person name="Albrecht U."/>
            <person name="Echele G."/>
            <person name="Lee C.C."/>
        </authorList>
    </citation>
    <scope>NUCLEOTIDE SEQUENCE [LARGE SCALE GENOMIC DNA]</scope>
    <source>
        <strain evidence="1 2">CGMCC 1.12710</strain>
    </source>
</reference>
<dbReference type="InterPro" id="IPR008257">
    <property type="entry name" value="Pept_M19"/>
</dbReference>
<dbReference type="GO" id="GO:0070573">
    <property type="term" value="F:metallodipeptidase activity"/>
    <property type="evidence" value="ECO:0007669"/>
    <property type="project" value="InterPro"/>
</dbReference>
<dbReference type="SUPFAM" id="SSF51556">
    <property type="entry name" value="Metallo-dependent hydrolases"/>
    <property type="match status" value="1"/>
</dbReference>
<gene>
    <name evidence="1" type="ORF">SAMN06297382_1690</name>
</gene>
<dbReference type="GO" id="GO:0006508">
    <property type="term" value="P:proteolysis"/>
    <property type="evidence" value="ECO:0007669"/>
    <property type="project" value="InterPro"/>
</dbReference>
<dbReference type="Proteomes" id="UP000198346">
    <property type="component" value="Unassembled WGS sequence"/>
</dbReference>
<dbReference type="Gene3D" id="3.20.20.140">
    <property type="entry name" value="Metal-dependent hydrolases"/>
    <property type="match status" value="1"/>
</dbReference>
<dbReference type="PROSITE" id="PS51365">
    <property type="entry name" value="RENAL_DIPEPTIDASE_2"/>
    <property type="match status" value="1"/>
</dbReference>
<sequence length="389" mass="41339">MPPRAVVKWLLILAIAAALLGAAVFFAVAPREVDAALNQIVPHPPYETSAEARALHRTLRVADLHADTLLWMRDPLRRQKRGHTDIPRLKEGGVRLQVFSAVTKSPSGQNYESNDADSDTITGLVVAQRWPVKTWSSLAERALHQARRLAGLERRSRGAVRVVRTRGDLEAALAEGALAGLLATEGAHPLEGDLANLDRLHAAGYRVLGLHHFFDNELGGSLHGLSGAGLVDFGRAVVRAAEKKGMILDLAHSSERAAWDALAISERPVIVSHTGLKGHCDSPRNVSDALLQAVAERGGLVGVGFWDGAVCEASLESIVAAIVYAVNLLGPAHVALGSDFDGATTTPFDAAELAALTGALLDAGLDSEVVRAVMGENAIRFFLENLPAE</sequence>
<dbReference type="EMBL" id="FZQA01000003">
    <property type="protein sequence ID" value="SNT73292.1"/>
    <property type="molecule type" value="Genomic_DNA"/>
</dbReference>
<name>A0A239PTN9_9PROT</name>
<protein>
    <submittedName>
        <fullName evidence="1">Zn-dependent dipeptidase, dipeptidase homolog</fullName>
    </submittedName>
</protein>
<dbReference type="CDD" id="cd01301">
    <property type="entry name" value="rDP_like"/>
    <property type="match status" value="1"/>
</dbReference>
<evidence type="ECO:0000313" key="1">
    <source>
        <dbReference type="EMBL" id="SNT73292.1"/>
    </source>
</evidence>
<proteinExistence type="predicted"/>
<dbReference type="OrthoDB" id="9804920at2"/>
<dbReference type="Pfam" id="PF01244">
    <property type="entry name" value="Peptidase_M19"/>
    <property type="match status" value="1"/>
</dbReference>
<dbReference type="RefSeq" id="WP_089412169.1">
    <property type="nucleotide sequence ID" value="NZ_FZQA01000003.1"/>
</dbReference>
<evidence type="ECO:0000313" key="2">
    <source>
        <dbReference type="Proteomes" id="UP000198346"/>
    </source>
</evidence>
<organism evidence="1 2">
    <name type="scientific">Amphiplicatus metriothermophilus</name>
    <dbReference type="NCBI Taxonomy" id="1519374"/>
    <lineage>
        <taxon>Bacteria</taxon>
        <taxon>Pseudomonadati</taxon>
        <taxon>Pseudomonadota</taxon>
        <taxon>Alphaproteobacteria</taxon>
        <taxon>Parvularculales</taxon>
        <taxon>Parvularculaceae</taxon>
        <taxon>Amphiplicatus</taxon>
    </lineage>
</organism>
<keyword evidence="2" id="KW-1185">Reference proteome</keyword>